<dbReference type="FunFam" id="3.10.20.580:FF:000001">
    <property type="entry name" value="Ribonuclease J"/>
    <property type="match status" value="1"/>
</dbReference>
<comment type="caution">
    <text evidence="18">The sequence shown here is derived from an EMBL/GenBank/DDBJ whole genome shotgun (WGS) entry which is preliminary data.</text>
</comment>
<gene>
    <name evidence="12" type="primary">rnj</name>
    <name evidence="18" type="ORF">SAMD00020551_2696</name>
</gene>
<evidence type="ECO:0000256" key="14">
    <source>
        <dbReference type="PIRSR" id="PIRSR004803-1"/>
    </source>
</evidence>
<name>A0A0A8X3J1_MESS1</name>
<evidence type="ECO:0000256" key="7">
    <source>
        <dbReference type="ARBA" id="ARBA00022801"/>
    </source>
</evidence>
<evidence type="ECO:0000313" key="18">
    <source>
        <dbReference type="EMBL" id="GAM14545.1"/>
    </source>
</evidence>
<feature type="binding site" evidence="15">
    <location>
        <begin position="231"/>
        <end position="233"/>
    </location>
    <ligand>
        <name>substrate</name>
    </ligand>
</feature>
<dbReference type="Gene3D" id="3.10.20.580">
    <property type="match status" value="1"/>
</dbReference>
<comment type="subunit">
    <text evidence="11">Unclear whether it forms homodimers or belongs to a larger complex. According to probably does not form homodimers, while shows homodimer formation. Both reports show RNase J1 and J2 interaction, probably as a heterotetramer shows it is a component of a possible RNA degradosome complex composed of rny, rnjA, rnjB, pnp, pfkA and eno, while finds no evidence of an RNA degradosome complex.</text>
</comment>
<dbReference type="Gene3D" id="3.60.15.10">
    <property type="entry name" value="Ribonuclease Z/Hydroxyacylglutathione hydrolase-like"/>
    <property type="match status" value="1"/>
</dbReference>
<evidence type="ECO:0000256" key="5">
    <source>
        <dbReference type="ARBA" id="ARBA00022723"/>
    </source>
</evidence>
<evidence type="ECO:0000256" key="8">
    <source>
        <dbReference type="ARBA" id="ARBA00022833"/>
    </source>
</evidence>
<dbReference type="GO" id="GO:0004534">
    <property type="term" value="F:5'-3' RNA exonuclease activity"/>
    <property type="evidence" value="ECO:0007669"/>
    <property type="project" value="UniProtKB-UniRule"/>
</dbReference>
<evidence type="ECO:0000256" key="9">
    <source>
        <dbReference type="ARBA" id="ARBA00022839"/>
    </source>
</evidence>
<dbReference type="InterPro" id="IPR004613">
    <property type="entry name" value="RNase_J"/>
</dbReference>
<dbReference type="Gene3D" id="3.40.50.10710">
    <property type="entry name" value="Metallo-hydrolase/oxidoreductase"/>
    <property type="match status" value="1"/>
</dbReference>
<dbReference type="InterPro" id="IPR041636">
    <property type="entry name" value="RNase_J_C"/>
</dbReference>
<feature type="active site" description="Proton donor" evidence="14">
    <location>
        <position position="194"/>
    </location>
</feature>
<dbReference type="InterPro" id="IPR055132">
    <property type="entry name" value="RNase_J_b_CASP"/>
</dbReference>
<dbReference type="GO" id="GO:0004521">
    <property type="term" value="F:RNA endonuclease activity"/>
    <property type="evidence" value="ECO:0007669"/>
    <property type="project" value="UniProtKB-UniRule"/>
</dbReference>
<proteinExistence type="inferred from homology"/>
<dbReference type="SMART" id="SM00849">
    <property type="entry name" value="Lactamase_B"/>
    <property type="match status" value="1"/>
</dbReference>
<dbReference type="GO" id="GO:0006364">
    <property type="term" value="P:rRNA processing"/>
    <property type="evidence" value="ECO:0007669"/>
    <property type="project" value="UniProtKB-UniRule"/>
</dbReference>
<feature type="binding site" evidence="16">
    <location>
        <position position="79"/>
    </location>
    <ligand>
        <name>Zn(2+)</name>
        <dbReference type="ChEBI" id="CHEBI:29105"/>
        <label>2</label>
        <note>catalytic</note>
    </ligand>
</feature>
<dbReference type="NCBIfam" id="TIGR00649">
    <property type="entry name" value="MG423"/>
    <property type="match status" value="1"/>
</dbReference>
<dbReference type="Pfam" id="PF22505">
    <property type="entry name" value="RNase_J_b_CASP"/>
    <property type="match status" value="1"/>
</dbReference>
<reference evidence="18 19" key="1">
    <citation type="submission" date="2013-06" db="EMBL/GenBank/DDBJ databases">
        <title>Whole genome shotgun sequence of Bacillus selenatarsenatis SF-1.</title>
        <authorList>
            <person name="Kuroda M."/>
            <person name="Sei K."/>
            <person name="Yamashita M."/>
            <person name="Ike M."/>
        </authorList>
    </citation>
    <scope>NUCLEOTIDE SEQUENCE [LARGE SCALE GENOMIC DNA]</scope>
    <source>
        <strain evidence="18 19">SF-1</strain>
    </source>
</reference>
<dbReference type="STRING" id="1321606.SAMD00020551_2696"/>
<dbReference type="InterPro" id="IPR011108">
    <property type="entry name" value="RMMBL"/>
</dbReference>
<feature type="binding site" evidence="16">
    <location>
        <position position="74"/>
    </location>
    <ligand>
        <name>Zn(2+)</name>
        <dbReference type="ChEBI" id="CHEBI:29105"/>
        <label>1</label>
        <note>catalytic</note>
    </ligand>
</feature>
<dbReference type="InterPro" id="IPR001587">
    <property type="entry name" value="RNase_J_CS"/>
</dbReference>
<dbReference type="Proteomes" id="UP000031014">
    <property type="component" value="Unassembled WGS sequence"/>
</dbReference>
<keyword evidence="16" id="KW-0106">Calcium</keyword>
<evidence type="ECO:0000256" key="13">
    <source>
        <dbReference type="PIRNR" id="PIRNR004803"/>
    </source>
</evidence>
<keyword evidence="2 12" id="KW-0963">Cytoplasm</keyword>
<dbReference type="PROSITE" id="PS01292">
    <property type="entry name" value="UPF0036"/>
    <property type="match status" value="1"/>
</dbReference>
<dbReference type="InterPro" id="IPR030854">
    <property type="entry name" value="RNase_J_bac"/>
</dbReference>
<keyword evidence="9 12" id="KW-0269">Exonuclease</keyword>
<dbReference type="GO" id="GO:0008270">
    <property type="term" value="F:zinc ion binding"/>
    <property type="evidence" value="ECO:0007669"/>
    <property type="project" value="InterPro"/>
</dbReference>
<evidence type="ECO:0000256" key="12">
    <source>
        <dbReference type="HAMAP-Rule" id="MF_01491"/>
    </source>
</evidence>
<keyword evidence="4 12" id="KW-0540">Nuclease</keyword>
<dbReference type="SUPFAM" id="SSF56281">
    <property type="entry name" value="Metallo-hydrolase/oxidoreductase"/>
    <property type="match status" value="1"/>
</dbReference>
<dbReference type="GO" id="GO:0005737">
    <property type="term" value="C:cytoplasm"/>
    <property type="evidence" value="ECO:0007669"/>
    <property type="project" value="UniProtKB-SubCell"/>
</dbReference>
<dbReference type="InterPro" id="IPR036866">
    <property type="entry name" value="RibonucZ/Hydroxyglut_hydro"/>
</dbReference>
<accession>A0A0A8X3J1</accession>
<comment type="function">
    <text evidence="12">An RNase that has 5'-3' exonuclease and possibly endonuclease activity. Involved in maturation of rRNA and in some organisms also mRNA maturation and/or decay.</text>
</comment>
<dbReference type="PANTHER" id="PTHR43694">
    <property type="entry name" value="RIBONUCLEASE J"/>
    <property type="match status" value="1"/>
</dbReference>
<sequence>METKLKKDLKIFALGGLGEIGKNTYVIEYKNEMVLVDCGIKFPDNELFGIDYVLADYTYLKQNQDKLVGIFVTHGHEDHIGGLPFLLQDVKAPIYGGDFAVELIKSKLLEHKIKGIKFHQINNDTVVEFQNIKVRFFRTTHSIADSFGVVVTTPEGNIVHTGDFKFDLTPVGAGTDFQKIAEISSEGVLCLLSDSTNSEVPGFSVSEKRVGEAIEDIFQTVDGRVIFATFASNIDRIQQVVKSSLKYNRKMAIVGRSMEKTFEIGRRLGYISAPDEAFVSVNEIGKVPSNEMTIICTGSQGEPMAALARIANGTHRQISVIPGDTIVFSSSPIPGNTISVNRVIDKLHRIGAEIIHHKISEVHTSGHGKQEEQKLMIKLLNPDFFIPIHGEYRMLNQHVKLAEQCGIPAENCFILDNGDVLELSAEGGQVAGKVPAQPVYVDGSGIGDIGHIVLKDRRVLSQDGLVIVTMMIDREKKQLVNKPTVVTRGFVYVRESGDLMKNVEELIKDKIVTELAGGTKDWSSIKKAVIDVVNPFLYSQTGRRPMILPIIMEV</sequence>
<evidence type="ECO:0000259" key="17">
    <source>
        <dbReference type="SMART" id="SM00849"/>
    </source>
</evidence>
<evidence type="ECO:0000313" key="19">
    <source>
        <dbReference type="Proteomes" id="UP000031014"/>
    </source>
</evidence>
<feature type="binding site" evidence="16">
    <location>
        <position position="163"/>
    </location>
    <ligand>
        <name>Zn(2+)</name>
        <dbReference type="ChEBI" id="CHEBI:29105"/>
        <label>1</label>
        <note>catalytic</note>
    </ligand>
</feature>
<evidence type="ECO:0000256" key="1">
    <source>
        <dbReference type="ARBA" id="ARBA00004496"/>
    </source>
</evidence>
<evidence type="ECO:0000256" key="3">
    <source>
        <dbReference type="ARBA" id="ARBA00022552"/>
    </source>
</evidence>
<dbReference type="CDD" id="cd07714">
    <property type="entry name" value="RNaseJ_MBL-fold"/>
    <property type="match status" value="1"/>
</dbReference>
<evidence type="ECO:0000256" key="16">
    <source>
        <dbReference type="PIRSR" id="PIRSR004803-3"/>
    </source>
</evidence>
<comment type="subunit">
    <text evidence="12">Homodimer, may be a subunit of the RNA degradosome.</text>
</comment>
<evidence type="ECO:0000256" key="2">
    <source>
        <dbReference type="ARBA" id="ARBA00022490"/>
    </source>
</evidence>
<evidence type="ECO:0000256" key="10">
    <source>
        <dbReference type="ARBA" id="ARBA00022884"/>
    </source>
</evidence>
<dbReference type="EC" id="3.1.-.-" evidence="12 13"/>
<evidence type="ECO:0000256" key="4">
    <source>
        <dbReference type="ARBA" id="ARBA00022722"/>
    </source>
</evidence>
<dbReference type="InterPro" id="IPR001279">
    <property type="entry name" value="Metallo-B-lactamas"/>
</dbReference>
<feature type="active site" description="Proton acceptor" evidence="14">
    <location>
        <position position="367"/>
    </location>
</feature>
<keyword evidence="7 12" id="KW-0378">Hydrolase</keyword>
<dbReference type="GO" id="GO:0003723">
    <property type="term" value="F:RNA binding"/>
    <property type="evidence" value="ECO:0007669"/>
    <property type="project" value="UniProtKB-UniRule"/>
</dbReference>
<comment type="similarity">
    <text evidence="12 13">Belongs to the metallo-beta-lactamase superfamily. RNA-metabolizing metallo-beta-lactamase-like family. Bacterial RNase J subfamily.</text>
</comment>
<keyword evidence="10 12" id="KW-0694">RNA-binding</keyword>
<feature type="domain" description="Metallo-beta-lactamase" evidence="17">
    <location>
        <begin position="21"/>
        <end position="214"/>
    </location>
</feature>
<dbReference type="Pfam" id="PF00753">
    <property type="entry name" value="Lactamase_B"/>
    <property type="match status" value="1"/>
</dbReference>
<comment type="subcellular location">
    <subcellularLocation>
        <location evidence="1 12 13">Cytoplasm</location>
    </subcellularLocation>
</comment>
<comment type="cofactor">
    <cofactor evidence="13 16">
        <name>Zn(2+)</name>
        <dbReference type="ChEBI" id="CHEBI:29105"/>
    </cofactor>
    <text evidence="13 16">Binds 2 Zn(2+) ions per subunit. It is not clear if Zn(2+) or Mg(2+) is physiologically important.</text>
</comment>
<evidence type="ECO:0000256" key="11">
    <source>
        <dbReference type="ARBA" id="ARBA00065702"/>
    </source>
</evidence>
<dbReference type="EMBL" id="BASE01000059">
    <property type="protein sequence ID" value="GAM14545.1"/>
    <property type="molecule type" value="Genomic_DNA"/>
</dbReference>
<dbReference type="Pfam" id="PF17770">
    <property type="entry name" value="RNase_J_C"/>
    <property type="match status" value="1"/>
</dbReference>
<keyword evidence="8 16" id="KW-0862">Zinc</keyword>
<feature type="binding site" evidence="16">
    <location>
        <position position="141"/>
    </location>
    <ligand>
        <name>Zn(2+)</name>
        <dbReference type="ChEBI" id="CHEBI:29105"/>
        <label>1</label>
        <note>catalytic</note>
    </ligand>
</feature>
<feature type="binding site" evidence="12 15">
    <location>
        <begin position="363"/>
        <end position="367"/>
    </location>
    <ligand>
        <name>substrate</name>
    </ligand>
</feature>
<dbReference type="GO" id="GO:0006397">
    <property type="term" value="P:mRNA processing"/>
    <property type="evidence" value="ECO:0007669"/>
    <property type="project" value="UniProtKB-ARBA"/>
</dbReference>
<feature type="binding site" evidence="16">
    <location>
        <position position="389"/>
    </location>
    <ligand>
        <name>Zn(2+)</name>
        <dbReference type="ChEBI" id="CHEBI:29105"/>
        <label>1</label>
        <note>catalytic</note>
    </ligand>
</feature>
<dbReference type="Pfam" id="PF07521">
    <property type="entry name" value="RMMBL"/>
    <property type="match status" value="1"/>
</dbReference>
<comment type="cofactor">
    <cofactor evidence="16">
        <name>Ca(2+)</name>
        <dbReference type="ChEBI" id="CHEBI:29108"/>
    </cofactor>
    <text evidence="16">Binds 1 Ca(2+) cation per subunit. Seen in 1 crystal structure, it is not clear if it is physiologically important.</text>
</comment>
<dbReference type="PANTHER" id="PTHR43694:SF1">
    <property type="entry name" value="RIBONUCLEASE J"/>
    <property type="match status" value="1"/>
</dbReference>
<feature type="binding site" evidence="16">
    <location>
        <position position="442"/>
    </location>
    <ligand>
        <name>Ca(2+)</name>
        <dbReference type="ChEBI" id="CHEBI:29108"/>
    </ligand>
</feature>
<dbReference type="HAMAP" id="MF_01491">
    <property type="entry name" value="RNase_J_bact"/>
    <property type="match status" value="1"/>
</dbReference>
<dbReference type="OrthoDB" id="9758375at2"/>
<feature type="binding site" evidence="16">
    <location>
        <position position="49"/>
    </location>
    <ligand>
        <name>Ca(2+)</name>
        <dbReference type="ChEBI" id="CHEBI:29108"/>
    </ligand>
</feature>
<keyword evidence="6 12" id="KW-0255">Endonuclease</keyword>
<dbReference type="InterPro" id="IPR042173">
    <property type="entry name" value="RNase_J_2"/>
</dbReference>
<evidence type="ECO:0000256" key="15">
    <source>
        <dbReference type="PIRSR" id="PIRSR004803-2"/>
    </source>
</evidence>
<dbReference type="AlphaFoldDB" id="A0A0A8X3J1"/>
<feature type="binding site" evidence="16">
    <location>
        <position position="51"/>
    </location>
    <ligand>
        <name>Ca(2+)</name>
        <dbReference type="ChEBI" id="CHEBI:29108"/>
    </ligand>
</feature>
<dbReference type="RefSeq" id="WP_041966282.1">
    <property type="nucleotide sequence ID" value="NZ_BASE01000059.1"/>
</dbReference>
<feature type="binding site" evidence="16">
    <location>
        <position position="78"/>
    </location>
    <ligand>
        <name>Zn(2+)</name>
        <dbReference type="ChEBI" id="CHEBI:29105"/>
        <label>2</label>
        <note>catalytic</note>
    </ligand>
</feature>
<evidence type="ECO:0000256" key="6">
    <source>
        <dbReference type="ARBA" id="ARBA00022759"/>
    </source>
</evidence>
<feature type="binding site" evidence="16">
    <location>
        <position position="76"/>
    </location>
    <ligand>
        <name>Zn(2+)</name>
        <dbReference type="ChEBI" id="CHEBI:29105"/>
        <label>1</label>
        <note>catalytic</note>
    </ligand>
</feature>
<keyword evidence="5 13" id="KW-0479">Metal-binding</keyword>
<dbReference type="PIRSF" id="PIRSF004803">
    <property type="entry name" value="RnjA"/>
    <property type="match status" value="1"/>
</dbReference>
<dbReference type="NCBIfam" id="NF047419">
    <property type="entry name" value="RNase_J1_RnjA"/>
    <property type="match status" value="1"/>
</dbReference>
<keyword evidence="19" id="KW-1185">Reference proteome</keyword>
<protein>
    <recommendedName>
        <fullName evidence="12 13">Ribonuclease J</fullName>
        <shortName evidence="12">RNase J</shortName>
        <ecNumber evidence="12 13">3.1.-.-</ecNumber>
    </recommendedName>
</protein>
<keyword evidence="3 12" id="KW-0698">rRNA processing</keyword>
<organism evidence="18 19">
    <name type="scientific">Mesobacillus selenatarsenatis (strain DSM 18680 / JCM 14380 / FERM P-15431 / SF-1)</name>
    <dbReference type="NCBI Taxonomy" id="1321606"/>
    <lineage>
        <taxon>Bacteria</taxon>
        <taxon>Bacillati</taxon>
        <taxon>Bacillota</taxon>
        <taxon>Bacilli</taxon>
        <taxon>Bacillales</taxon>
        <taxon>Bacillaceae</taxon>
        <taxon>Mesobacillus</taxon>
    </lineage>
</organism>